<dbReference type="Proteomes" id="UP000442695">
    <property type="component" value="Unassembled WGS sequence"/>
</dbReference>
<name>A0A7V8EK74_PSEPU</name>
<sequence length="164" mass="18285">MTTRNTATQEEDRLVEVAAGELTPLMIDWLTARLESIQVEFDGTHIRHCTVPGKFDGDIYAPSTNPLDGHALLEREKIQSRYVESHGHAFDGLWMAQDCRFRSTGSQVSWTEYGHQIPALALGYLTGPTMLIAGLRFIIAKHLVGKTKNPTVRVPAKLIREAKS</sequence>
<proteinExistence type="predicted"/>
<reference evidence="1 2" key="1">
    <citation type="submission" date="2019-12" db="EMBL/GenBank/DDBJ databases">
        <authorList>
            <person name="Woiski C."/>
        </authorList>
    </citation>
    <scope>NUCLEOTIDE SEQUENCE [LARGE SCALE GENOMIC DNA]</scope>
    <source>
        <strain evidence="1 2">BOE100</strain>
    </source>
</reference>
<organism evidence="1 2">
    <name type="scientific">Pseudomonas putida</name>
    <name type="common">Arthrobacter siderocapsulatus</name>
    <dbReference type="NCBI Taxonomy" id="303"/>
    <lineage>
        <taxon>Bacteria</taxon>
        <taxon>Pseudomonadati</taxon>
        <taxon>Pseudomonadota</taxon>
        <taxon>Gammaproteobacteria</taxon>
        <taxon>Pseudomonadales</taxon>
        <taxon>Pseudomonadaceae</taxon>
        <taxon>Pseudomonas</taxon>
    </lineage>
</organism>
<dbReference type="AlphaFoldDB" id="A0A7V8EK74"/>
<dbReference type="EMBL" id="WOWR01000005">
    <property type="protein sequence ID" value="KAF0255712.1"/>
    <property type="molecule type" value="Genomic_DNA"/>
</dbReference>
<evidence type="ECO:0000313" key="1">
    <source>
        <dbReference type="EMBL" id="KAF0255712.1"/>
    </source>
</evidence>
<dbReference type="RefSeq" id="WP_156858605.1">
    <property type="nucleotide sequence ID" value="NZ_WOWR01000005.1"/>
</dbReference>
<evidence type="ECO:0008006" key="3">
    <source>
        <dbReference type="Google" id="ProtNLM"/>
    </source>
</evidence>
<evidence type="ECO:0000313" key="2">
    <source>
        <dbReference type="Proteomes" id="UP000442695"/>
    </source>
</evidence>
<accession>A0A7V8EK74</accession>
<gene>
    <name evidence="1" type="ORF">GN299_06370</name>
</gene>
<protein>
    <recommendedName>
        <fullName evidence="3">DUF2591 domain-containing protein</fullName>
    </recommendedName>
</protein>
<comment type="caution">
    <text evidence="1">The sequence shown here is derived from an EMBL/GenBank/DDBJ whole genome shotgun (WGS) entry which is preliminary data.</text>
</comment>